<gene>
    <name evidence="1" type="ORF">KA717_08010</name>
</gene>
<dbReference type="KEGG" id="wna:KA717_08010"/>
<accession>A0A977KZ89</accession>
<sequence length="56" mass="6593">MAQPVIQVRDLGKLYRIRSTEQSPYSTFREDIVNGIKRFVRGDFGQSQSKDFWALR</sequence>
<protein>
    <submittedName>
        <fullName evidence="1">Uncharacterized protein</fullName>
    </submittedName>
</protein>
<evidence type="ECO:0000313" key="1">
    <source>
        <dbReference type="EMBL" id="UXE62671.1"/>
    </source>
</evidence>
<proteinExistence type="predicted"/>
<dbReference type="AlphaFoldDB" id="A0A977KZ89"/>
<dbReference type="EMBL" id="CP073041">
    <property type="protein sequence ID" value="UXE62671.1"/>
    <property type="molecule type" value="Genomic_DNA"/>
</dbReference>
<name>A0A977KZ89_9CYAN</name>
<organism evidence="1">
    <name type="scientific">Woronichinia naegeliana WA131</name>
    <dbReference type="NCBI Taxonomy" id="2824559"/>
    <lineage>
        <taxon>Bacteria</taxon>
        <taxon>Bacillati</taxon>
        <taxon>Cyanobacteriota</taxon>
        <taxon>Cyanophyceae</taxon>
        <taxon>Synechococcales</taxon>
        <taxon>Coelosphaeriaceae</taxon>
        <taxon>Woronichinia</taxon>
    </lineage>
</organism>
<dbReference type="Proteomes" id="UP001065613">
    <property type="component" value="Chromosome"/>
</dbReference>
<reference evidence="1" key="1">
    <citation type="submission" date="2021-04" db="EMBL/GenBank/DDBJ databases">
        <title>Genome sequence of Woronichinia naegeliana from Washington state freshwater lake bloom.</title>
        <authorList>
            <person name="Dreher T.W."/>
        </authorList>
    </citation>
    <scope>NUCLEOTIDE SEQUENCE</scope>
    <source>
        <strain evidence="1">WA131</strain>
    </source>
</reference>